<dbReference type="Proteomes" id="UP000008148">
    <property type="component" value="Chromosome"/>
</dbReference>
<name>A8ALV8_CITK8</name>
<organism evidence="1 2">
    <name type="scientific">Citrobacter koseri (strain ATCC BAA-895 / CDC 4225-83 / SGSC4696)</name>
    <dbReference type="NCBI Taxonomy" id="290338"/>
    <lineage>
        <taxon>Bacteria</taxon>
        <taxon>Pseudomonadati</taxon>
        <taxon>Pseudomonadota</taxon>
        <taxon>Gammaproteobacteria</taxon>
        <taxon>Enterobacterales</taxon>
        <taxon>Enterobacteriaceae</taxon>
        <taxon>Citrobacter</taxon>
    </lineage>
</organism>
<evidence type="ECO:0000313" key="1">
    <source>
        <dbReference type="EMBL" id="ABV14471.1"/>
    </source>
</evidence>
<dbReference type="KEGG" id="cko:CKO_03388"/>
<dbReference type="AlphaFoldDB" id="A8ALV8"/>
<reference evidence="1 2" key="1">
    <citation type="submission" date="2007-08" db="EMBL/GenBank/DDBJ databases">
        <authorList>
            <consortium name="The Citrobacter koseri Genome Sequencing Project"/>
            <person name="McClelland M."/>
            <person name="Sanderson E.K."/>
            <person name="Porwollik S."/>
            <person name="Spieth J."/>
            <person name="Clifton W.S."/>
            <person name="Latreille P."/>
            <person name="Courtney L."/>
            <person name="Wang C."/>
            <person name="Pepin K."/>
            <person name="Bhonagiri V."/>
            <person name="Nash W."/>
            <person name="Johnson M."/>
            <person name="Thiruvilangam P."/>
            <person name="Wilson R."/>
        </authorList>
    </citation>
    <scope>NUCLEOTIDE SEQUENCE [LARGE SCALE GENOMIC DNA]</scope>
    <source>
        <strain evidence="2">ATCC BAA-895 / CDC 4225-83 / SGSC4696</strain>
    </source>
</reference>
<keyword evidence="2" id="KW-1185">Reference proteome</keyword>
<gene>
    <name evidence="1" type="ordered locus">CKO_03388</name>
</gene>
<accession>A8ALV8</accession>
<evidence type="ECO:0000313" key="2">
    <source>
        <dbReference type="Proteomes" id="UP000008148"/>
    </source>
</evidence>
<dbReference type="HOGENOM" id="CLU_2841871_0_0_6"/>
<protein>
    <submittedName>
        <fullName evidence="1">Uncharacterized protein</fullName>
    </submittedName>
</protein>
<dbReference type="EMBL" id="CP000822">
    <property type="protein sequence ID" value="ABV14471.1"/>
    <property type="molecule type" value="Genomic_DNA"/>
</dbReference>
<sequence length="65" mass="7484">MIYRTNRLPPAAKTAQNAPFFIVCQWLIRPERESLPETRQERYRHGITGTALMAFFGDPSTTLSE</sequence>
<proteinExistence type="predicted"/>